<dbReference type="OrthoDB" id="296187at2759"/>
<keyword evidence="8 9" id="KW-0206">Cytoskeleton</keyword>
<dbReference type="PANTHER" id="PTHR21500">
    <property type="entry name" value="TUBULIN-SPECIFIC CHAPERONE A"/>
    <property type="match status" value="1"/>
</dbReference>
<name>G8YHM6_PICSO</name>
<evidence type="ECO:0000256" key="3">
    <source>
        <dbReference type="ARBA" id="ARBA00006806"/>
    </source>
</evidence>
<keyword evidence="6 9" id="KW-0493">Microtubule</keyword>
<dbReference type="EMBL" id="FO082052">
    <property type="protein sequence ID" value="CCE80928.1"/>
    <property type="molecule type" value="Genomic_DNA"/>
</dbReference>
<evidence type="ECO:0000256" key="4">
    <source>
        <dbReference type="ARBA" id="ARBA00015002"/>
    </source>
</evidence>
<evidence type="ECO:0000313" key="12">
    <source>
        <dbReference type="Proteomes" id="UP000005222"/>
    </source>
</evidence>
<dbReference type="Proteomes" id="UP000005222">
    <property type="component" value="Chromosome G"/>
</dbReference>
<accession>G8YHM6</accession>
<dbReference type="EMBL" id="FO082053">
    <property type="protein sequence ID" value="CCE80163.1"/>
    <property type="molecule type" value="Genomic_DNA"/>
</dbReference>
<dbReference type="AlphaFoldDB" id="G8YHM6"/>
<gene>
    <name evidence="11" type="primary">Piso0_003265</name>
    <name evidence="10" type="ORF">GNLVRS01_PISO0G08520g</name>
    <name evidence="11" type="ORF">GNLVRS01_PISO0H08521g</name>
</gene>
<dbReference type="Proteomes" id="UP000005222">
    <property type="component" value="Chromosome H"/>
</dbReference>
<dbReference type="STRING" id="559304.G8YHM6"/>
<reference evidence="11" key="1">
    <citation type="submission" date="2011-10" db="EMBL/GenBank/DDBJ databases">
        <authorList>
            <person name="Genoscope - CEA"/>
        </authorList>
    </citation>
    <scope>NUCLEOTIDE SEQUENCE</scope>
</reference>
<dbReference type="Gene3D" id="1.20.58.90">
    <property type="match status" value="1"/>
</dbReference>
<reference evidence="12" key="2">
    <citation type="journal article" date="2012" name="G3 (Bethesda)">
        <title>Pichia sorbitophila, an interspecies yeast hybrid reveals early steps of genome resolution following polyploidization.</title>
        <authorList>
            <person name="Leh Louis V."/>
            <person name="Despons L."/>
            <person name="Friedrich A."/>
            <person name="Martin T."/>
            <person name="Durrens P."/>
            <person name="Casaregola S."/>
            <person name="Neuveglise C."/>
            <person name="Fairhead C."/>
            <person name="Marck C."/>
            <person name="Cruz J.A."/>
            <person name="Straub M.L."/>
            <person name="Kugler V."/>
            <person name="Sacerdot C."/>
            <person name="Uzunov Z."/>
            <person name="Thierry A."/>
            <person name="Weiss S."/>
            <person name="Bleykasten C."/>
            <person name="De Montigny J."/>
            <person name="Jacques N."/>
            <person name="Jung P."/>
            <person name="Lemaire M."/>
            <person name="Mallet S."/>
            <person name="Morel G."/>
            <person name="Richard G.F."/>
            <person name="Sarkar A."/>
            <person name="Savel G."/>
            <person name="Schacherer J."/>
            <person name="Seret M.L."/>
            <person name="Talla E."/>
            <person name="Samson G."/>
            <person name="Jubin C."/>
            <person name="Poulain J."/>
            <person name="Vacherie B."/>
            <person name="Barbe V."/>
            <person name="Pelletier E."/>
            <person name="Sherman D.J."/>
            <person name="Westhof E."/>
            <person name="Weissenbach J."/>
            <person name="Baret P.V."/>
            <person name="Wincker P."/>
            <person name="Gaillardin C."/>
            <person name="Dujon B."/>
            <person name="Souciet J.L."/>
        </authorList>
    </citation>
    <scope>NUCLEOTIDE SEQUENCE [LARGE SCALE GENOMIC DNA]</scope>
    <source>
        <strain evidence="12">ATCC MYA-4447 / BCRC 22081 / CBS 7064 / NBRC 10061 / NRRL Y-12695</strain>
    </source>
</reference>
<evidence type="ECO:0000313" key="10">
    <source>
        <dbReference type="EMBL" id="CCE80163.1"/>
    </source>
</evidence>
<dbReference type="GO" id="GO:0007021">
    <property type="term" value="P:tubulin complex assembly"/>
    <property type="evidence" value="ECO:0007669"/>
    <property type="project" value="UniProtKB-UniRule"/>
</dbReference>
<dbReference type="GO" id="GO:0005874">
    <property type="term" value="C:microtubule"/>
    <property type="evidence" value="ECO:0007669"/>
    <property type="project" value="UniProtKB-KW"/>
</dbReference>
<sequence length="97" mass="11396">MSPTQVQIKVNALKRLIKEKSLYDQEVSEQENFVNHMKATNADEYEIKKQLQVLEESQRMIPELNDKITEHRKELQKFVELYSGDEDLTEAKSLLSN</sequence>
<dbReference type="eggNOG" id="KOG3470">
    <property type="taxonomic scope" value="Eukaryota"/>
</dbReference>
<dbReference type="FunFam" id="1.20.58.90:FF:000010">
    <property type="entry name" value="Tubulin-specific chaperone A"/>
    <property type="match status" value="1"/>
</dbReference>
<dbReference type="GO" id="GO:0048487">
    <property type="term" value="F:beta-tubulin binding"/>
    <property type="evidence" value="ECO:0007669"/>
    <property type="project" value="InterPro"/>
</dbReference>
<evidence type="ECO:0000256" key="9">
    <source>
        <dbReference type="RuleBase" id="RU364030"/>
    </source>
</evidence>
<keyword evidence="5 9" id="KW-0963">Cytoplasm</keyword>
<organism evidence="11 12">
    <name type="scientific">Pichia sorbitophila (strain ATCC MYA-4447 / BCRC 22081 / CBS 7064 / NBRC 10061 / NRRL Y-12695)</name>
    <name type="common">Hybrid yeast</name>
    <dbReference type="NCBI Taxonomy" id="559304"/>
    <lineage>
        <taxon>Eukaryota</taxon>
        <taxon>Fungi</taxon>
        <taxon>Dikarya</taxon>
        <taxon>Ascomycota</taxon>
        <taxon>Saccharomycotina</taxon>
        <taxon>Pichiomycetes</taxon>
        <taxon>Debaryomycetaceae</taxon>
        <taxon>Millerozyma</taxon>
    </lineage>
</organism>
<keyword evidence="12" id="KW-1185">Reference proteome</keyword>
<comment type="function">
    <text evidence="1">Tubulin-folding protein; involved in the early step of the tubulin folding pathway.</text>
</comment>
<evidence type="ECO:0000313" key="11">
    <source>
        <dbReference type="EMBL" id="CCE80928.1"/>
    </source>
</evidence>
<dbReference type="FunCoup" id="G8YHM6">
    <property type="interactions" value="1083"/>
</dbReference>
<protein>
    <recommendedName>
        <fullName evidence="4 9">Tubulin-specific chaperone A</fullName>
    </recommendedName>
</protein>
<dbReference type="SUPFAM" id="SSF46988">
    <property type="entry name" value="Tubulin chaperone cofactor A"/>
    <property type="match status" value="1"/>
</dbReference>
<dbReference type="GO" id="GO:0005829">
    <property type="term" value="C:cytosol"/>
    <property type="evidence" value="ECO:0007669"/>
    <property type="project" value="TreeGrafter"/>
</dbReference>
<keyword evidence="7 9" id="KW-0143">Chaperone</keyword>
<evidence type="ECO:0000256" key="5">
    <source>
        <dbReference type="ARBA" id="ARBA00022490"/>
    </source>
</evidence>
<evidence type="ECO:0000256" key="1">
    <source>
        <dbReference type="ARBA" id="ARBA00003046"/>
    </source>
</evidence>
<dbReference type="InterPro" id="IPR036126">
    <property type="entry name" value="TBCA_sf"/>
</dbReference>
<comment type="subcellular location">
    <subcellularLocation>
        <location evidence="2 9">Cytoplasm</location>
        <location evidence="2 9">Cytoskeleton</location>
    </subcellularLocation>
</comment>
<dbReference type="HOGENOM" id="CLU_130569_2_0_1"/>
<dbReference type="Pfam" id="PF02970">
    <property type="entry name" value="TBCA"/>
    <property type="match status" value="1"/>
</dbReference>
<comment type="subunit">
    <text evidence="9">Supercomplex made of cofactors A to E. Cofactors A and D function by capturing and stabilizing tubulin in a quasi-native conformation. Cofactor E binds to the cofactor D-tubulin complex; interaction with cofactor C then causes the release of tubulin polypeptides that are committed to the native state.</text>
</comment>
<proteinExistence type="inferred from homology"/>
<evidence type="ECO:0000256" key="6">
    <source>
        <dbReference type="ARBA" id="ARBA00022701"/>
    </source>
</evidence>
<evidence type="ECO:0000256" key="8">
    <source>
        <dbReference type="ARBA" id="ARBA00023212"/>
    </source>
</evidence>
<dbReference type="GO" id="GO:0007023">
    <property type="term" value="P:post-chaperonin tubulin folding pathway"/>
    <property type="evidence" value="ECO:0007669"/>
    <property type="project" value="UniProtKB-UniRule"/>
</dbReference>
<comment type="similarity">
    <text evidence="3 9">Belongs to the TBCA family.</text>
</comment>
<evidence type="ECO:0000256" key="2">
    <source>
        <dbReference type="ARBA" id="ARBA00004245"/>
    </source>
</evidence>
<dbReference type="InterPro" id="IPR004226">
    <property type="entry name" value="TBCA"/>
</dbReference>
<evidence type="ECO:0000256" key="7">
    <source>
        <dbReference type="ARBA" id="ARBA00023186"/>
    </source>
</evidence>
<dbReference type="PANTHER" id="PTHR21500:SF0">
    <property type="entry name" value="TUBULIN-SPECIFIC CHAPERONE A"/>
    <property type="match status" value="1"/>
</dbReference>
<dbReference type="InParanoid" id="G8YHM6"/>